<comment type="caution">
    <text evidence="3">The sequence shown here is derived from an EMBL/GenBank/DDBJ whole genome shotgun (WGS) entry which is preliminary data.</text>
</comment>
<dbReference type="SMART" id="SM00644">
    <property type="entry name" value="Ami_2"/>
    <property type="match status" value="1"/>
</dbReference>
<accession>A0A7W7WK12</accession>
<reference evidence="3 4" key="1">
    <citation type="submission" date="2020-08" db="EMBL/GenBank/DDBJ databases">
        <title>Sequencing the genomes of 1000 actinobacteria strains.</title>
        <authorList>
            <person name="Klenk H.-P."/>
        </authorList>
    </citation>
    <scope>NUCLEOTIDE SEQUENCE [LARGE SCALE GENOMIC DNA]</scope>
    <source>
        <strain evidence="3 4">DSM 44786</strain>
    </source>
</reference>
<organism evidence="3 4">
    <name type="scientific">Kitasatospora gansuensis</name>
    <dbReference type="NCBI Taxonomy" id="258050"/>
    <lineage>
        <taxon>Bacteria</taxon>
        <taxon>Bacillati</taxon>
        <taxon>Actinomycetota</taxon>
        <taxon>Actinomycetes</taxon>
        <taxon>Kitasatosporales</taxon>
        <taxon>Streptomycetaceae</taxon>
        <taxon>Kitasatospora</taxon>
    </lineage>
</organism>
<name>A0A7W7WK12_9ACTN</name>
<dbReference type="InterPro" id="IPR036505">
    <property type="entry name" value="Amidase/PGRP_sf"/>
</dbReference>
<proteinExistence type="predicted"/>
<dbReference type="NCBIfam" id="NF038080">
    <property type="entry name" value="PG_bind_siph"/>
    <property type="match status" value="1"/>
</dbReference>
<dbReference type="Gene3D" id="1.10.101.10">
    <property type="entry name" value="PGBD-like superfamily/PGBD"/>
    <property type="match status" value="1"/>
</dbReference>
<evidence type="ECO:0000313" key="4">
    <source>
        <dbReference type="Proteomes" id="UP000573327"/>
    </source>
</evidence>
<sequence>MATPLSADGFLNSLRGEGLSVAEVGDWRTHNRNHKGAWGPVHGIVIHHTATSGTDASVAICRDGYAGLPGPLCHGVVARDGGVHLVGFGRTNHAGAGDGDVLAAVIAERNLPPADQADTDGNARFYGFECVNTGTGSDGWPDVQVEAMVRAAAAICRAHGWTEQSVIAHKEWQPGKPDPRGIDMGEFRARVAARLGNRPTPPQPSGPPVFPGRDVFGPGRENDSILQLGQQLVRKGFGGAYKVGPSRSWGEADRLNVASFQRSQGWSGADADGLPGPATWSRLWS</sequence>
<dbReference type="InterPro" id="IPR036365">
    <property type="entry name" value="PGBD-like_sf"/>
</dbReference>
<dbReference type="GO" id="GO:0009253">
    <property type="term" value="P:peptidoglycan catabolic process"/>
    <property type="evidence" value="ECO:0007669"/>
    <property type="project" value="InterPro"/>
</dbReference>
<dbReference type="SUPFAM" id="SSF55846">
    <property type="entry name" value="N-acetylmuramoyl-L-alanine amidase-like"/>
    <property type="match status" value="1"/>
</dbReference>
<evidence type="ECO:0000259" key="2">
    <source>
        <dbReference type="SMART" id="SM00644"/>
    </source>
</evidence>
<dbReference type="GO" id="GO:0008745">
    <property type="term" value="F:N-acetylmuramoyl-L-alanine amidase activity"/>
    <property type="evidence" value="ECO:0007669"/>
    <property type="project" value="InterPro"/>
</dbReference>
<dbReference type="EMBL" id="JACHJR010000001">
    <property type="protein sequence ID" value="MBB4949530.1"/>
    <property type="molecule type" value="Genomic_DNA"/>
</dbReference>
<dbReference type="Proteomes" id="UP000573327">
    <property type="component" value="Unassembled WGS sequence"/>
</dbReference>
<dbReference type="CDD" id="cd06583">
    <property type="entry name" value="PGRP"/>
    <property type="match status" value="1"/>
</dbReference>
<dbReference type="RefSeq" id="WP_184919926.1">
    <property type="nucleotide sequence ID" value="NZ_JACHJR010000001.1"/>
</dbReference>
<feature type="domain" description="N-acetylmuramoyl-L-alanine amidase" evidence="2">
    <location>
        <begin position="27"/>
        <end position="180"/>
    </location>
</feature>
<dbReference type="SUPFAM" id="SSF47090">
    <property type="entry name" value="PGBD-like"/>
    <property type="match status" value="1"/>
</dbReference>
<protein>
    <recommendedName>
        <fullName evidence="2">N-acetylmuramoyl-L-alanine amidase domain-containing protein</fullName>
    </recommendedName>
</protein>
<dbReference type="InterPro" id="IPR036366">
    <property type="entry name" value="PGBDSf"/>
</dbReference>
<evidence type="ECO:0000256" key="1">
    <source>
        <dbReference type="SAM" id="MobiDB-lite"/>
    </source>
</evidence>
<dbReference type="Gene3D" id="3.40.80.10">
    <property type="entry name" value="Peptidoglycan recognition protein-like"/>
    <property type="match status" value="1"/>
</dbReference>
<dbReference type="AlphaFoldDB" id="A0A7W7WK12"/>
<dbReference type="InterPro" id="IPR047763">
    <property type="entry name" value="PG_bind_dom_phiBT1-type"/>
</dbReference>
<gene>
    <name evidence="3" type="ORF">F4556_005065</name>
</gene>
<keyword evidence="4" id="KW-1185">Reference proteome</keyword>
<feature type="region of interest" description="Disordered" evidence="1">
    <location>
        <begin position="264"/>
        <end position="285"/>
    </location>
</feature>
<evidence type="ECO:0000313" key="3">
    <source>
        <dbReference type="EMBL" id="MBB4949530.1"/>
    </source>
</evidence>
<dbReference type="Pfam" id="PF01510">
    <property type="entry name" value="Amidase_2"/>
    <property type="match status" value="1"/>
</dbReference>
<dbReference type="InterPro" id="IPR002502">
    <property type="entry name" value="Amidase_domain"/>
</dbReference>